<feature type="signal peptide" evidence="1">
    <location>
        <begin position="1"/>
        <end position="16"/>
    </location>
</feature>
<evidence type="ECO:0000313" key="2">
    <source>
        <dbReference type="EMBL" id="PON67083.1"/>
    </source>
</evidence>
<feature type="chain" id="PRO_5015195204" evidence="1">
    <location>
        <begin position="17"/>
        <end position="107"/>
    </location>
</feature>
<accession>A0A2P5D1C3</accession>
<dbReference type="EMBL" id="JXTB01000074">
    <property type="protein sequence ID" value="PON67083.1"/>
    <property type="molecule type" value="Genomic_DNA"/>
</dbReference>
<reference evidence="3" key="1">
    <citation type="submission" date="2016-06" db="EMBL/GenBank/DDBJ databases">
        <title>Parallel loss of symbiosis genes in relatives of nitrogen-fixing non-legume Parasponia.</title>
        <authorList>
            <person name="Van Velzen R."/>
            <person name="Holmer R."/>
            <person name="Bu F."/>
            <person name="Rutten L."/>
            <person name="Van Zeijl A."/>
            <person name="Liu W."/>
            <person name="Santuari L."/>
            <person name="Cao Q."/>
            <person name="Sharma T."/>
            <person name="Shen D."/>
            <person name="Roswanjaya Y."/>
            <person name="Wardhani T."/>
            <person name="Kalhor M.S."/>
            <person name="Jansen J."/>
            <person name="Van den Hoogen J."/>
            <person name="Gungor B."/>
            <person name="Hartog M."/>
            <person name="Hontelez J."/>
            <person name="Verver J."/>
            <person name="Yang W.-C."/>
            <person name="Schijlen E."/>
            <person name="Repin R."/>
            <person name="Schilthuizen M."/>
            <person name="Schranz E."/>
            <person name="Heidstra R."/>
            <person name="Miyata K."/>
            <person name="Fedorova E."/>
            <person name="Kohlen W."/>
            <person name="Bisseling T."/>
            <person name="Smit S."/>
            <person name="Geurts R."/>
        </authorList>
    </citation>
    <scope>NUCLEOTIDE SEQUENCE [LARGE SCALE GENOMIC DNA]</scope>
    <source>
        <strain evidence="3">cv. WU1-14</strain>
    </source>
</reference>
<evidence type="ECO:0000256" key="1">
    <source>
        <dbReference type="SAM" id="SignalP"/>
    </source>
</evidence>
<keyword evidence="1" id="KW-0732">Signal</keyword>
<keyword evidence="3" id="KW-1185">Reference proteome</keyword>
<sequence>MRVLKALLWPLSLLVSEELESLGLKPDSRIAQFERMIVAKMASIESLFQTVITHVQIPCIAYSTIMPDDSTARMLTPITTQGKPVQPVLIAPNVPYQSPVPLLYVGS</sequence>
<name>A0A2P5D1C3_PARAD</name>
<gene>
    <name evidence="2" type="ORF">PanWU01x14_104800</name>
</gene>
<proteinExistence type="predicted"/>
<protein>
    <submittedName>
        <fullName evidence="2">Uncharacterized protein</fullName>
    </submittedName>
</protein>
<comment type="caution">
    <text evidence="2">The sequence shown here is derived from an EMBL/GenBank/DDBJ whole genome shotgun (WGS) entry which is preliminary data.</text>
</comment>
<organism evidence="2 3">
    <name type="scientific">Parasponia andersonii</name>
    <name type="common">Sponia andersonii</name>
    <dbReference type="NCBI Taxonomy" id="3476"/>
    <lineage>
        <taxon>Eukaryota</taxon>
        <taxon>Viridiplantae</taxon>
        <taxon>Streptophyta</taxon>
        <taxon>Embryophyta</taxon>
        <taxon>Tracheophyta</taxon>
        <taxon>Spermatophyta</taxon>
        <taxon>Magnoliopsida</taxon>
        <taxon>eudicotyledons</taxon>
        <taxon>Gunneridae</taxon>
        <taxon>Pentapetalae</taxon>
        <taxon>rosids</taxon>
        <taxon>fabids</taxon>
        <taxon>Rosales</taxon>
        <taxon>Cannabaceae</taxon>
        <taxon>Parasponia</taxon>
    </lineage>
</organism>
<dbReference type="Proteomes" id="UP000237105">
    <property type="component" value="Unassembled WGS sequence"/>
</dbReference>
<dbReference type="AlphaFoldDB" id="A0A2P5D1C3"/>
<evidence type="ECO:0000313" key="3">
    <source>
        <dbReference type="Proteomes" id="UP000237105"/>
    </source>
</evidence>